<dbReference type="PIRSF" id="PIRSF000350">
    <property type="entry name" value="Mercury_reductase_MerA"/>
    <property type="match status" value="1"/>
</dbReference>
<keyword evidence="7 11" id="KW-0676">Redox-active center</keyword>
<dbReference type="Pfam" id="PF02852">
    <property type="entry name" value="Pyr_redox_dim"/>
    <property type="match status" value="1"/>
</dbReference>
<dbReference type="RefSeq" id="WP_101589973.1">
    <property type="nucleotide sequence ID" value="NZ_FXZM01000016.1"/>
</dbReference>
<keyword evidence="6" id="KW-1015">Disulfide bond</keyword>
<evidence type="ECO:0000256" key="10">
    <source>
        <dbReference type="PIRSR" id="PIRSR000350-4"/>
    </source>
</evidence>
<evidence type="ECO:0000256" key="2">
    <source>
        <dbReference type="ARBA" id="ARBA00022630"/>
    </source>
</evidence>
<dbReference type="InterPro" id="IPR004099">
    <property type="entry name" value="Pyr_nucl-diS_OxRdtase_dimer"/>
</dbReference>
<dbReference type="PANTHER" id="PTHR22912">
    <property type="entry name" value="DISULFIDE OXIDOREDUCTASE"/>
    <property type="match status" value="1"/>
</dbReference>
<feature type="binding site" evidence="9">
    <location>
        <begin position="190"/>
        <end position="197"/>
    </location>
    <ligand>
        <name>NAD(+)</name>
        <dbReference type="ChEBI" id="CHEBI:57540"/>
    </ligand>
</feature>
<feature type="binding site" evidence="9">
    <location>
        <position position="213"/>
    </location>
    <ligand>
        <name>NAD(+)</name>
        <dbReference type="ChEBI" id="CHEBI:57540"/>
    </ligand>
</feature>
<dbReference type="AlphaFoldDB" id="A0A2H1L9C5"/>
<dbReference type="InterPro" id="IPR012999">
    <property type="entry name" value="Pyr_OxRdtase_I_AS"/>
</dbReference>
<dbReference type="EMBL" id="FXZM01000016">
    <property type="protein sequence ID" value="SMY13063.1"/>
    <property type="molecule type" value="Genomic_DNA"/>
</dbReference>
<dbReference type="FunFam" id="3.30.390.30:FF:000001">
    <property type="entry name" value="Dihydrolipoyl dehydrogenase"/>
    <property type="match status" value="1"/>
</dbReference>
<dbReference type="Gene3D" id="3.50.50.60">
    <property type="entry name" value="FAD/NAD(P)-binding domain"/>
    <property type="match status" value="2"/>
</dbReference>
<evidence type="ECO:0000256" key="1">
    <source>
        <dbReference type="ARBA" id="ARBA00007532"/>
    </source>
</evidence>
<dbReference type="InterPro" id="IPR001100">
    <property type="entry name" value="Pyr_nuc-diS_OxRdtase"/>
</dbReference>
<dbReference type="EC" id="1.8.1.4" evidence="14"/>
<evidence type="ECO:0000256" key="11">
    <source>
        <dbReference type="RuleBase" id="RU003691"/>
    </source>
</evidence>
<evidence type="ECO:0000259" key="12">
    <source>
        <dbReference type="Pfam" id="PF02852"/>
    </source>
</evidence>
<gene>
    <name evidence="14" type="ORF">BJEO58_02671</name>
</gene>
<feature type="active site" description="Proton acceptor" evidence="8">
    <location>
        <position position="449"/>
    </location>
</feature>
<dbReference type="OrthoDB" id="9800167at2"/>
<evidence type="ECO:0000256" key="8">
    <source>
        <dbReference type="PIRSR" id="PIRSR000350-2"/>
    </source>
</evidence>
<dbReference type="GO" id="GO:0050660">
    <property type="term" value="F:flavin adenine dinucleotide binding"/>
    <property type="evidence" value="ECO:0007669"/>
    <property type="project" value="TreeGrafter"/>
</dbReference>
<dbReference type="Gene3D" id="3.30.390.30">
    <property type="match status" value="1"/>
</dbReference>
<evidence type="ECO:0000256" key="5">
    <source>
        <dbReference type="ARBA" id="ARBA00023027"/>
    </source>
</evidence>
<keyword evidence="2 11" id="KW-0285">Flavoprotein</keyword>
<keyword evidence="4 11" id="KW-0560">Oxidoreductase</keyword>
<comment type="cofactor">
    <cofactor evidence="9">
        <name>FAD</name>
        <dbReference type="ChEBI" id="CHEBI:57692"/>
    </cofactor>
    <text evidence="9">Binds 1 FAD per subunit.</text>
</comment>
<dbReference type="GO" id="GO:0004148">
    <property type="term" value="F:dihydrolipoyl dehydrogenase (NADH) activity"/>
    <property type="evidence" value="ECO:0007669"/>
    <property type="project" value="UniProtKB-EC"/>
</dbReference>
<evidence type="ECO:0000256" key="7">
    <source>
        <dbReference type="ARBA" id="ARBA00023284"/>
    </source>
</evidence>
<dbReference type="InterPro" id="IPR023753">
    <property type="entry name" value="FAD/NAD-binding_dom"/>
</dbReference>
<accession>A0A2H1L9C5</accession>
<feature type="domain" description="FAD/NAD(P)-binding" evidence="13">
    <location>
        <begin position="11"/>
        <end position="332"/>
    </location>
</feature>
<evidence type="ECO:0000256" key="3">
    <source>
        <dbReference type="ARBA" id="ARBA00022827"/>
    </source>
</evidence>
<evidence type="ECO:0000256" key="4">
    <source>
        <dbReference type="ARBA" id="ARBA00023002"/>
    </source>
</evidence>
<dbReference type="Pfam" id="PF07992">
    <property type="entry name" value="Pyr_redox_2"/>
    <property type="match status" value="1"/>
</dbReference>
<comment type="similarity">
    <text evidence="1 11">Belongs to the class-I pyridine nucleotide-disulfide oxidoreductase family.</text>
</comment>
<keyword evidence="9" id="KW-0547">Nucleotide-binding</keyword>
<dbReference type="InterPro" id="IPR050151">
    <property type="entry name" value="Class-I_Pyr_Nuc-Dis_Oxidored"/>
</dbReference>
<keyword evidence="5 9" id="KW-0520">NAD</keyword>
<proteinExistence type="inferred from homology"/>
<dbReference type="SUPFAM" id="SSF55424">
    <property type="entry name" value="FAD/NAD-linked reductases, dimerisation (C-terminal) domain"/>
    <property type="match status" value="1"/>
</dbReference>
<dbReference type="PANTHER" id="PTHR22912:SF151">
    <property type="entry name" value="DIHYDROLIPOYL DEHYDROGENASE, MITOCHONDRIAL"/>
    <property type="match status" value="1"/>
</dbReference>
<evidence type="ECO:0000313" key="14">
    <source>
        <dbReference type="EMBL" id="SMY13063.1"/>
    </source>
</evidence>
<dbReference type="InterPro" id="IPR016156">
    <property type="entry name" value="FAD/NAD-linked_Rdtase_dimer_sf"/>
</dbReference>
<reference evidence="15" key="1">
    <citation type="submission" date="2017-03" db="EMBL/GenBank/DDBJ databases">
        <authorList>
            <person name="Monnet C."/>
        </authorList>
    </citation>
    <scope>NUCLEOTIDE SEQUENCE [LARGE SCALE GENOMIC DNA]</scope>
    <source>
        <strain evidence="15">SJ5-8</strain>
    </source>
</reference>
<evidence type="ECO:0000259" key="13">
    <source>
        <dbReference type="Pfam" id="PF07992"/>
    </source>
</evidence>
<feature type="binding site" evidence="9">
    <location>
        <position position="317"/>
    </location>
    <ligand>
        <name>FAD</name>
        <dbReference type="ChEBI" id="CHEBI:57692"/>
    </ligand>
</feature>
<feature type="domain" description="Pyridine nucleotide-disulphide oxidoreductase dimerisation" evidence="12">
    <location>
        <begin position="351"/>
        <end position="458"/>
    </location>
</feature>
<dbReference type="SUPFAM" id="SSF51905">
    <property type="entry name" value="FAD/NAD(P)-binding domain"/>
    <property type="match status" value="1"/>
</dbReference>
<evidence type="ECO:0000256" key="6">
    <source>
        <dbReference type="ARBA" id="ARBA00023157"/>
    </source>
</evidence>
<dbReference type="Proteomes" id="UP000234462">
    <property type="component" value="Unassembled WGS sequence"/>
</dbReference>
<dbReference type="InterPro" id="IPR036188">
    <property type="entry name" value="FAD/NAD-bd_sf"/>
</dbReference>
<sequence length="468" mass="47082">MVVGEMPEGLDFLVIGGGPGGYTAALEAAARGRSVTLVDRAGADGIGGTCLLEGCIPSKALIEVADLRHRSLDFAGGALGFDSAVPPDLTRFQEWKNGMVARLSSGVRSRLTKAGVTIVAGSFTFTGPQRGVIELDGDAPPQHVEFEGAVIAVGSTVTQIPPLPFDGETVFDAAGILDVSELPERLVVVGGGYIGMEIGTAHRKLGSDVTVVEAAETILPEMPQAAQKHVARRASKLGIEVLTGHTAQGRDADGIVIADDSGATRTLPADAVLVAVGRRPATRDLGLAAVGITADPAGLIPVGPDGLAAPGIAAVGDVVAGPALAHKAIAEARVAVDALCGRPAAMVSTAIPLVVFSDPEVAVVGVTESAAQQEGMSVSVLRMPIGASGRAATMGSTDGVAEIVVDVDTDAVVGGVLVGPHASELIGELTLAVEMAAAPADLALTIHPHPTLSEMLQDTAGLASDPTI</sequence>
<feature type="disulfide bond" description="Redox-active" evidence="10">
    <location>
        <begin position="50"/>
        <end position="55"/>
    </location>
</feature>
<feature type="binding site" evidence="9">
    <location>
        <position position="59"/>
    </location>
    <ligand>
        <name>FAD</name>
        <dbReference type="ChEBI" id="CHEBI:57692"/>
    </ligand>
</feature>
<keyword evidence="15" id="KW-1185">Reference proteome</keyword>
<organism evidence="14 15">
    <name type="scientific">Brevibacterium jeotgali</name>
    <dbReference type="NCBI Taxonomy" id="1262550"/>
    <lineage>
        <taxon>Bacteria</taxon>
        <taxon>Bacillati</taxon>
        <taxon>Actinomycetota</taxon>
        <taxon>Actinomycetes</taxon>
        <taxon>Micrococcales</taxon>
        <taxon>Brevibacteriaceae</taxon>
        <taxon>Brevibacterium</taxon>
    </lineage>
</organism>
<feature type="binding site" evidence="9">
    <location>
        <position position="277"/>
    </location>
    <ligand>
        <name>NAD(+)</name>
        <dbReference type="ChEBI" id="CHEBI:57540"/>
    </ligand>
</feature>
<dbReference type="PRINTS" id="PR00368">
    <property type="entry name" value="FADPNR"/>
</dbReference>
<dbReference type="PROSITE" id="PS00076">
    <property type="entry name" value="PYRIDINE_REDOX_1"/>
    <property type="match status" value="1"/>
</dbReference>
<protein>
    <submittedName>
        <fullName evidence="14">Dihydrolipoamide dehydrogenase</fullName>
        <ecNumber evidence="14">1.8.1.4</ecNumber>
    </submittedName>
</protein>
<dbReference type="GO" id="GO:0006103">
    <property type="term" value="P:2-oxoglutarate metabolic process"/>
    <property type="evidence" value="ECO:0007669"/>
    <property type="project" value="TreeGrafter"/>
</dbReference>
<dbReference type="PRINTS" id="PR00411">
    <property type="entry name" value="PNDRDTASEI"/>
</dbReference>
<keyword evidence="3 9" id="KW-0274">FAD</keyword>
<evidence type="ECO:0000313" key="15">
    <source>
        <dbReference type="Proteomes" id="UP000234462"/>
    </source>
</evidence>
<evidence type="ECO:0000256" key="9">
    <source>
        <dbReference type="PIRSR" id="PIRSR000350-3"/>
    </source>
</evidence>
<name>A0A2H1L9C5_9MICO</name>